<reference evidence="7 8" key="1">
    <citation type="submission" date="2019-03" db="EMBL/GenBank/DDBJ databases">
        <title>Three New Species of Nocardioides, Nocardioides euryhalodurans sp. nov., Nocardioides seonyuensis sp. nov. and Nocardioides eburneoflavus sp. nov., Iolated from Soil.</title>
        <authorList>
            <person name="Roh S.G."/>
            <person name="Lee C."/>
            <person name="Kim M.-K."/>
            <person name="Kim S.B."/>
        </authorList>
    </citation>
    <scope>NUCLEOTIDE SEQUENCE [LARGE SCALE GENOMIC DNA]</scope>
    <source>
        <strain evidence="7 8">MMS17-SY117</strain>
    </source>
</reference>
<evidence type="ECO:0000313" key="7">
    <source>
        <dbReference type="EMBL" id="QBR91377.1"/>
    </source>
</evidence>
<dbReference type="GO" id="GO:0004518">
    <property type="term" value="F:nuclease activity"/>
    <property type="evidence" value="ECO:0007669"/>
    <property type="project" value="UniProtKB-KW"/>
</dbReference>
<keyword evidence="4 5" id="KW-0378">Hydrolase</keyword>
<gene>
    <name evidence="7" type="primary">ruvX</name>
    <name evidence="7" type="ORF">EXE57_03150</name>
</gene>
<dbReference type="Pfam" id="PF03652">
    <property type="entry name" value="RuvX"/>
    <property type="match status" value="1"/>
</dbReference>
<evidence type="ECO:0000259" key="6">
    <source>
        <dbReference type="SMART" id="SM00732"/>
    </source>
</evidence>
<keyword evidence="8" id="KW-1185">Reference proteome</keyword>
<dbReference type="AlphaFoldDB" id="A0A4P7GI77"/>
<dbReference type="EC" id="3.1.-.-" evidence="5"/>
<dbReference type="InterPro" id="IPR012337">
    <property type="entry name" value="RNaseH-like_sf"/>
</dbReference>
<dbReference type="PANTHER" id="PTHR33317:SF4">
    <property type="entry name" value="POLYNUCLEOTIDYL TRANSFERASE, RIBONUCLEASE H-LIKE SUPERFAMILY PROTEIN"/>
    <property type="match status" value="1"/>
</dbReference>
<dbReference type="InterPro" id="IPR037027">
    <property type="entry name" value="YqgF/RNaseH-like_dom_sf"/>
</dbReference>
<dbReference type="GO" id="GO:0000967">
    <property type="term" value="P:rRNA 5'-end processing"/>
    <property type="evidence" value="ECO:0007669"/>
    <property type="project" value="UniProtKB-UniRule"/>
</dbReference>
<comment type="similarity">
    <text evidence="5">Belongs to the YqgF HJR family.</text>
</comment>
<keyword evidence="1 5" id="KW-0963">Cytoplasm</keyword>
<evidence type="ECO:0000256" key="3">
    <source>
        <dbReference type="ARBA" id="ARBA00022722"/>
    </source>
</evidence>
<dbReference type="SUPFAM" id="SSF53098">
    <property type="entry name" value="Ribonuclease H-like"/>
    <property type="match status" value="1"/>
</dbReference>
<feature type="domain" description="YqgF/RNase H-like" evidence="6">
    <location>
        <begin position="4"/>
        <end position="103"/>
    </location>
</feature>
<keyword evidence="3 5" id="KW-0540">Nuclease</keyword>
<name>A0A4P7GI77_9ACTN</name>
<evidence type="ECO:0000256" key="5">
    <source>
        <dbReference type="HAMAP-Rule" id="MF_00651"/>
    </source>
</evidence>
<dbReference type="NCBIfam" id="TIGR00250">
    <property type="entry name" value="RNAse_H_YqgF"/>
    <property type="match status" value="1"/>
</dbReference>
<dbReference type="OrthoDB" id="9790539at2"/>
<evidence type="ECO:0000256" key="4">
    <source>
        <dbReference type="ARBA" id="ARBA00022801"/>
    </source>
</evidence>
<protein>
    <recommendedName>
        <fullName evidence="5">Putative pre-16S rRNA nuclease</fullName>
        <ecNumber evidence="5">3.1.-.-</ecNumber>
    </recommendedName>
</protein>
<accession>A0A4P7GI77</accession>
<dbReference type="EMBL" id="CP038267">
    <property type="protein sequence ID" value="QBR91377.1"/>
    <property type="molecule type" value="Genomic_DNA"/>
</dbReference>
<proteinExistence type="inferred from homology"/>
<evidence type="ECO:0000256" key="2">
    <source>
        <dbReference type="ARBA" id="ARBA00022517"/>
    </source>
</evidence>
<dbReference type="Proteomes" id="UP000294894">
    <property type="component" value="Chromosome"/>
</dbReference>
<dbReference type="HAMAP" id="MF_00651">
    <property type="entry name" value="Nuclease_YqgF"/>
    <property type="match status" value="1"/>
</dbReference>
<evidence type="ECO:0000256" key="1">
    <source>
        <dbReference type="ARBA" id="ARBA00022490"/>
    </source>
</evidence>
<comment type="subcellular location">
    <subcellularLocation>
        <location evidence="5">Cytoplasm</location>
    </subcellularLocation>
</comment>
<dbReference type="GO" id="GO:0005829">
    <property type="term" value="C:cytosol"/>
    <property type="evidence" value="ECO:0007669"/>
    <property type="project" value="TreeGrafter"/>
</dbReference>
<dbReference type="InterPro" id="IPR006641">
    <property type="entry name" value="YqgF/RNaseH-like_dom"/>
</dbReference>
<dbReference type="KEGG" id="noy:EXE57_03150"/>
<evidence type="ECO:0000313" key="8">
    <source>
        <dbReference type="Proteomes" id="UP000294894"/>
    </source>
</evidence>
<dbReference type="Gene3D" id="3.30.420.140">
    <property type="entry name" value="YqgF/RNase H-like domain"/>
    <property type="match status" value="1"/>
</dbReference>
<dbReference type="GO" id="GO:0016788">
    <property type="term" value="F:hydrolase activity, acting on ester bonds"/>
    <property type="evidence" value="ECO:0007669"/>
    <property type="project" value="UniProtKB-UniRule"/>
</dbReference>
<dbReference type="SMART" id="SM00732">
    <property type="entry name" value="YqgFc"/>
    <property type="match status" value="1"/>
</dbReference>
<keyword evidence="2 5" id="KW-0690">Ribosome biogenesis</keyword>
<sequence>MRHGVRLGIDPGDARIGVARSDPTGFLATPVETVRRGKGDLARIARLVHEEEAVEVVVGLPRSLSGGEGPAAAKVRDFAGRLAQRVDPVTVRLVDERLTTVSAEAMLRDRGKKGQQRRAVVDQAAAVMILQHALDTERATGVPPGEPVERDG</sequence>
<dbReference type="PANTHER" id="PTHR33317">
    <property type="entry name" value="POLYNUCLEOTIDYL TRANSFERASE, RIBONUCLEASE H-LIKE SUPERFAMILY PROTEIN"/>
    <property type="match status" value="1"/>
</dbReference>
<organism evidence="7 8">
    <name type="scientific">Nocardioides euryhalodurans</name>
    <dbReference type="NCBI Taxonomy" id="2518370"/>
    <lineage>
        <taxon>Bacteria</taxon>
        <taxon>Bacillati</taxon>
        <taxon>Actinomycetota</taxon>
        <taxon>Actinomycetes</taxon>
        <taxon>Propionibacteriales</taxon>
        <taxon>Nocardioidaceae</taxon>
        <taxon>Nocardioides</taxon>
    </lineage>
</organism>
<dbReference type="FunFam" id="3.30.420.140:FF:000005">
    <property type="entry name" value="Putative pre-16S rRNA nuclease"/>
    <property type="match status" value="1"/>
</dbReference>
<dbReference type="InterPro" id="IPR005227">
    <property type="entry name" value="YqgF"/>
</dbReference>
<dbReference type="RefSeq" id="WP_135073930.1">
    <property type="nucleotide sequence ID" value="NZ_CP038267.1"/>
</dbReference>
<dbReference type="CDD" id="cd16964">
    <property type="entry name" value="YqgF"/>
    <property type="match status" value="1"/>
</dbReference>
<comment type="function">
    <text evidence="5">Could be a nuclease involved in processing of the 5'-end of pre-16S rRNA.</text>
</comment>